<dbReference type="EMBL" id="MFDE01000037">
    <property type="protein sequence ID" value="OGE37795.1"/>
    <property type="molecule type" value="Genomic_DNA"/>
</dbReference>
<proteinExistence type="predicted"/>
<evidence type="ECO:0008006" key="4">
    <source>
        <dbReference type="Google" id="ProtNLM"/>
    </source>
</evidence>
<dbReference type="Pfam" id="PF04977">
    <property type="entry name" value="DivIC"/>
    <property type="match status" value="1"/>
</dbReference>
<evidence type="ECO:0000313" key="3">
    <source>
        <dbReference type="Proteomes" id="UP000176527"/>
    </source>
</evidence>
<name>A0A1F5KAH2_9BACT</name>
<evidence type="ECO:0000313" key="2">
    <source>
        <dbReference type="EMBL" id="OGE37795.1"/>
    </source>
</evidence>
<dbReference type="InterPro" id="IPR007060">
    <property type="entry name" value="FtsL/DivIC"/>
</dbReference>
<organism evidence="2 3">
    <name type="scientific">Candidatus Daviesbacteria bacterium RIFCSPHIGHO2_12_FULL_37_11</name>
    <dbReference type="NCBI Taxonomy" id="1797777"/>
    <lineage>
        <taxon>Bacteria</taxon>
        <taxon>Candidatus Daviesiibacteriota</taxon>
    </lineage>
</organism>
<gene>
    <name evidence="2" type="ORF">A3F00_05305</name>
</gene>
<reference evidence="2 3" key="1">
    <citation type="journal article" date="2016" name="Nat. Commun.">
        <title>Thousands of microbial genomes shed light on interconnected biogeochemical processes in an aquifer system.</title>
        <authorList>
            <person name="Anantharaman K."/>
            <person name="Brown C.T."/>
            <person name="Hug L.A."/>
            <person name="Sharon I."/>
            <person name="Castelle C.J."/>
            <person name="Probst A.J."/>
            <person name="Thomas B.C."/>
            <person name="Singh A."/>
            <person name="Wilkins M.J."/>
            <person name="Karaoz U."/>
            <person name="Brodie E.L."/>
            <person name="Williams K.H."/>
            <person name="Hubbard S.S."/>
            <person name="Banfield J.F."/>
        </authorList>
    </citation>
    <scope>NUCLEOTIDE SEQUENCE [LARGE SCALE GENOMIC DNA]</scope>
</reference>
<accession>A0A1F5KAH2</accession>
<evidence type="ECO:0000256" key="1">
    <source>
        <dbReference type="SAM" id="Coils"/>
    </source>
</evidence>
<dbReference type="Proteomes" id="UP000176527">
    <property type="component" value="Unassembled WGS sequence"/>
</dbReference>
<protein>
    <recommendedName>
        <fullName evidence="4">Septum formation initiator</fullName>
    </recommendedName>
</protein>
<sequence>MPKKIAVAFGLILFLVITWNIIGQIISTLKSGERLNNAVSELHNLEVKNKELKEKLEEVKNPDFIETQARDKLGLVREGEILVIIPQEKIDSILGLTKKAEEVRLQNWKGWLKLFFP</sequence>
<comment type="caution">
    <text evidence="2">The sequence shown here is derived from an EMBL/GenBank/DDBJ whole genome shotgun (WGS) entry which is preliminary data.</text>
</comment>
<feature type="coiled-coil region" evidence="1">
    <location>
        <begin position="35"/>
        <end position="62"/>
    </location>
</feature>
<dbReference type="AlphaFoldDB" id="A0A1F5KAH2"/>
<keyword evidence="1" id="KW-0175">Coiled coil</keyword>